<proteinExistence type="predicted"/>
<protein>
    <submittedName>
        <fullName evidence="2">Uncharacterized protein</fullName>
    </submittedName>
</protein>
<dbReference type="Proteomes" id="UP000192934">
    <property type="component" value="Chromosome I"/>
</dbReference>
<dbReference type="STRING" id="941907.SAMN06295910_1651"/>
<dbReference type="OrthoDB" id="7596178at2"/>
<feature type="chain" id="PRO_5012552924" evidence="1">
    <location>
        <begin position="23"/>
        <end position="321"/>
    </location>
</feature>
<name>A0A1X7GEU0_9SPHN</name>
<evidence type="ECO:0000256" key="1">
    <source>
        <dbReference type="SAM" id="SignalP"/>
    </source>
</evidence>
<dbReference type="RefSeq" id="WP_085218336.1">
    <property type="nucleotide sequence ID" value="NZ_LT840185.1"/>
</dbReference>
<feature type="signal peptide" evidence="1">
    <location>
        <begin position="1"/>
        <end position="22"/>
    </location>
</feature>
<evidence type="ECO:0000313" key="2">
    <source>
        <dbReference type="EMBL" id="SMF68726.1"/>
    </source>
</evidence>
<keyword evidence="3" id="KW-1185">Reference proteome</keyword>
<sequence length="321" mass="32737">MKSSILVIACTLAFATAAPAAAQQFPVKMTGQHSGLVKGRDKFAIPSYSINYIIGQRASASGGVMAKASATTILAGVDEAMMRTLANEAHADLKAQMAAAGLTVSDDAEARGVLASAGVEMAPGNMHQGGDGGIVIGKGVKKKFVSVGADAAPLTELFVPGGKTTGIAGIARIGATGKLNGAGAAIGAVMIFPSLTVDFAESEAKVGRTLTGDKRATASNEVRFAIRAESPVNFQNPVRAGIGTPGVVRPAKDYPTDAAFATVEGAGGATSRQRWNSLFDDGMLRASNQVTVDPAKWTALVQDAYRSYNAAIVAAIVGVRK</sequence>
<accession>A0A1X7GEU0</accession>
<evidence type="ECO:0000313" key="3">
    <source>
        <dbReference type="Proteomes" id="UP000192934"/>
    </source>
</evidence>
<dbReference type="AlphaFoldDB" id="A0A1X7GEU0"/>
<keyword evidence="1" id="KW-0732">Signal</keyword>
<dbReference type="EMBL" id="LT840185">
    <property type="protein sequence ID" value="SMF68726.1"/>
    <property type="molecule type" value="Genomic_DNA"/>
</dbReference>
<organism evidence="2 3">
    <name type="scientific">Allosphingosinicella indica</name>
    <dbReference type="NCBI Taxonomy" id="941907"/>
    <lineage>
        <taxon>Bacteria</taxon>
        <taxon>Pseudomonadati</taxon>
        <taxon>Pseudomonadota</taxon>
        <taxon>Alphaproteobacteria</taxon>
        <taxon>Sphingomonadales</taxon>
        <taxon>Sphingomonadaceae</taxon>
        <taxon>Allosphingosinicella</taxon>
    </lineage>
</organism>
<reference evidence="3" key="1">
    <citation type="submission" date="2017-04" db="EMBL/GenBank/DDBJ databases">
        <authorList>
            <person name="Varghese N."/>
            <person name="Submissions S."/>
        </authorList>
    </citation>
    <scope>NUCLEOTIDE SEQUENCE [LARGE SCALE GENOMIC DNA]</scope>
    <source>
        <strain evidence="3">Dd16</strain>
    </source>
</reference>
<gene>
    <name evidence="2" type="ORF">SAMN06295910_1651</name>
</gene>